<accession>A0AAD5LT52</accession>
<gene>
    <name evidence="2" type="ORF">KIN20_000830</name>
</gene>
<keyword evidence="3" id="KW-1185">Reference proteome</keyword>
<feature type="region of interest" description="Disordered" evidence="1">
    <location>
        <begin position="217"/>
        <end position="251"/>
    </location>
</feature>
<name>A0AAD5LT52_PARTN</name>
<evidence type="ECO:0000256" key="1">
    <source>
        <dbReference type="SAM" id="MobiDB-lite"/>
    </source>
</evidence>
<evidence type="ECO:0000313" key="3">
    <source>
        <dbReference type="Proteomes" id="UP001196413"/>
    </source>
</evidence>
<organism evidence="2 3">
    <name type="scientific">Parelaphostrongylus tenuis</name>
    <name type="common">Meningeal worm</name>
    <dbReference type="NCBI Taxonomy" id="148309"/>
    <lineage>
        <taxon>Eukaryota</taxon>
        <taxon>Metazoa</taxon>
        <taxon>Ecdysozoa</taxon>
        <taxon>Nematoda</taxon>
        <taxon>Chromadorea</taxon>
        <taxon>Rhabditida</taxon>
        <taxon>Rhabditina</taxon>
        <taxon>Rhabditomorpha</taxon>
        <taxon>Strongyloidea</taxon>
        <taxon>Metastrongylidae</taxon>
        <taxon>Parelaphostrongylus</taxon>
    </lineage>
</organism>
<dbReference type="Proteomes" id="UP001196413">
    <property type="component" value="Unassembled WGS sequence"/>
</dbReference>
<reference evidence="2" key="1">
    <citation type="submission" date="2021-06" db="EMBL/GenBank/DDBJ databases">
        <title>Parelaphostrongylus tenuis whole genome reference sequence.</title>
        <authorList>
            <person name="Garwood T.J."/>
            <person name="Larsen P.A."/>
            <person name="Fountain-Jones N.M."/>
            <person name="Garbe J.R."/>
            <person name="Macchietto M.G."/>
            <person name="Kania S.A."/>
            <person name="Gerhold R.W."/>
            <person name="Richards J.E."/>
            <person name="Wolf T.M."/>
        </authorList>
    </citation>
    <scope>NUCLEOTIDE SEQUENCE</scope>
    <source>
        <strain evidence="2">MNPRO001-30</strain>
        <tissue evidence="2">Meninges</tissue>
    </source>
</reference>
<feature type="compositionally biased region" description="Low complexity" evidence="1">
    <location>
        <begin position="55"/>
        <end position="67"/>
    </location>
</feature>
<dbReference type="AlphaFoldDB" id="A0AAD5LT52"/>
<evidence type="ECO:0000313" key="2">
    <source>
        <dbReference type="EMBL" id="KAJ1346125.1"/>
    </source>
</evidence>
<sequence length="251" mass="28265">MERFWLFQSTFFCRREHLRERSSSSLRSRVLPVIEPLHLEPTSERSCVIEPSIRSHSSPGESCRSSSETLQSGKSGSDNRGHLYSRKDSRRSAFTELIPSLSIAQSLNQYSAYQSSVMTSPSNIDRMSVTVGQPAELAQVEPNRLLLHVPDVTSVFSSPPLIYSQSHISADHVVTPNYNASSVQRFATKGTFFDQEAVPSDPIVKSSQALEFEPAKPIARKGRTENREFSEMGENQRLLSQRKLRQTLQFT</sequence>
<comment type="caution">
    <text evidence="2">The sequence shown here is derived from an EMBL/GenBank/DDBJ whole genome shotgun (WGS) entry which is preliminary data.</text>
</comment>
<proteinExistence type="predicted"/>
<protein>
    <submittedName>
        <fullName evidence="2">Uncharacterized protein</fullName>
    </submittedName>
</protein>
<feature type="region of interest" description="Disordered" evidence="1">
    <location>
        <begin position="52"/>
        <end position="87"/>
    </location>
</feature>
<feature type="compositionally biased region" description="Basic and acidic residues" evidence="1">
    <location>
        <begin position="77"/>
        <end position="87"/>
    </location>
</feature>
<dbReference type="EMBL" id="JAHQIW010000117">
    <property type="protein sequence ID" value="KAJ1346125.1"/>
    <property type="molecule type" value="Genomic_DNA"/>
</dbReference>